<accession>A0AAN7NPP9</accession>
<evidence type="ECO:0000313" key="1">
    <source>
        <dbReference type="EMBL" id="KAK4829800.1"/>
    </source>
</evidence>
<comment type="caution">
    <text evidence="1">The sequence shown here is derived from an EMBL/GenBank/DDBJ whole genome shotgun (WGS) entry which is preliminary data.</text>
</comment>
<name>A0AAN7NPP9_MYCAM</name>
<evidence type="ECO:0000313" key="2">
    <source>
        <dbReference type="Proteomes" id="UP001333110"/>
    </source>
</evidence>
<dbReference type="AlphaFoldDB" id="A0AAN7NPP9"/>
<reference evidence="1 2" key="1">
    <citation type="journal article" date="2023" name="J. Hered.">
        <title>Chromosome-level genome of the wood stork (Mycteria americana) provides insight into avian chromosome evolution.</title>
        <authorList>
            <person name="Flamio R. Jr."/>
            <person name="Ramstad K.M."/>
        </authorList>
    </citation>
    <scope>NUCLEOTIDE SEQUENCE [LARGE SCALE GENOMIC DNA]</scope>
    <source>
        <strain evidence="1">JAX WOST 10</strain>
    </source>
</reference>
<keyword evidence="2" id="KW-1185">Reference proteome</keyword>
<sequence>MKPAAACSGVYGHCTETYCDSHTVHFSEEKAPTLEVIIEVENATVDKERTHMDGKAHSSQKKRLKELGVFSLEKRRPKEDLTTVSCQLTEGYREDGDSLFSEGPTEKTTGNRLKLQQGKFWLDIKKNFILLRGLKQVPREVGEFSPLEMFRTCLNLI</sequence>
<proteinExistence type="predicted"/>
<organism evidence="1 2">
    <name type="scientific">Mycteria americana</name>
    <name type="common">Wood stork</name>
    <dbReference type="NCBI Taxonomy" id="33587"/>
    <lineage>
        <taxon>Eukaryota</taxon>
        <taxon>Metazoa</taxon>
        <taxon>Chordata</taxon>
        <taxon>Craniata</taxon>
        <taxon>Vertebrata</taxon>
        <taxon>Euteleostomi</taxon>
        <taxon>Archelosauria</taxon>
        <taxon>Archosauria</taxon>
        <taxon>Dinosauria</taxon>
        <taxon>Saurischia</taxon>
        <taxon>Theropoda</taxon>
        <taxon>Coelurosauria</taxon>
        <taxon>Aves</taxon>
        <taxon>Neognathae</taxon>
        <taxon>Neoaves</taxon>
        <taxon>Aequornithes</taxon>
        <taxon>Ciconiiformes</taxon>
        <taxon>Ciconiidae</taxon>
        <taxon>Mycteria</taxon>
    </lineage>
</organism>
<gene>
    <name evidence="1" type="ORF">QYF61_006637</name>
</gene>
<dbReference type="Proteomes" id="UP001333110">
    <property type="component" value="Unassembled WGS sequence"/>
</dbReference>
<dbReference type="EMBL" id="JAUNZN010000001">
    <property type="protein sequence ID" value="KAK4829800.1"/>
    <property type="molecule type" value="Genomic_DNA"/>
</dbReference>
<protein>
    <submittedName>
        <fullName evidence="1">Uncharacterized protein</fullName>
    </submittedName>
</protein>